<dbReference type="Proteomes" id="UP001501102">
    <property type="component" value="Unassembled WGS sequence"/>
</dbReference>
<sequence>MFGSFTRQGRAKTANDTFRRFTAACRAAIVRLEAGADQIVL</sequence>
<comment type="caution">
    <text evidence="1">The sequence shown here is derived from an EMBL/GenBank/DDBJ whole genome shotgun (WGS) entry which is preliminary data.</text>
</comment>
<evidence type="ECO:0000313" key="1">
    <source>
        <dbReference type="EMBL" id="GAA2924112.1"/>
    </source>
</evidence>
<gene>
    <name evidence="1" type="ORF">GCM10020221_20140</name>
</gene>
<evidence type="ECO:0000313" key="2">
    <source>
        <dbReference type="Proteomes" id="UP001501102"/>
    </source>
</evidence>
<proteinExistence type="predicted"/>
<keyword evidence="2" id="KW-1185">Reference proteome</keyword>
<accession>A0ABN3WSI8</accession>
<name>A0ABN3WSI8_STRTU</name>
<organism evidence="1 2">
    <name type="scientific">Streptomyces thioluteus</name>
    <dbReference type="NCBI Taxonomy" id="66431"/>
    <lineage>
        <taxon>Bacteria</taxon>
        <taxon>Bacillati</taxon>
        <taxon>Actinomycetota</taxon>
        <taxon>Actinomycetes</taxon>
        <taxon>Kitasatosporales</taxon>
        <taxon>Streptomycetaceae</taxon>
        <taxon>Streptomyces</taxon>
    </lineage>
</organism>
<protein>
    <submittedName>
        <fullName evidence="1">Uncharacterized protein</fullName>
    </submittedName>
</protein>
<dbReference type="EMBL" id="BAAAXZ010000077">
    <property type="protein sequence ID" value="GAA2924112.1"/>
    <property type="molecule type" value="Genomic_DNA"/>
</dbReference>
<reference evidence="1 2" key="1">
    <citation type="journal article" date="2019" name="Int. J. Syst. Evol. Microbiol.">
        <title>The Global Catalogue of Microorganisms (GCM) 10K type strain sequencing project: providing services to taxonomists for standard genome sequencing and annotation.</title>
        <authorList>
            <consortium name="The Broad Institute Genomics Platform"/>
            <consortium name="The Broad Institute Genome Sequencing Center for Infectious Disease"/>
            <person name="Wu L."/>
            <person name="Ma J."/>
        </authorList>
    </citation>
    <scope>NUCLEOTIDE SEQUENCE [LARGE SCALE GENOMIC DNA]</scope>
    <source>
        <strain evidence="1 2">JCM 4087</strain>
    </source>
</reference>